<feature type="region of interest" description="Disordered" evidence="1">
    <location>
        <begin position="33"/>
        <end position="53"/>
    </location>
</feature>
<organism evidence="2 3">
    <name type="scientific">Dovyalis caffra</name>
    <dbReference type="NCBI Taxonomy" id="77055"/>
    <lineage>
        <taxon>Eukaryota</taxon>
        <taxon>Viridiplantae</taxon>
        <taxon>Streptophyta</taxon>
        <taxon>Embryophyta</taxon>
        <taxon>Tracheophyta</taxon>
        <taxon>Spermatophyta</taxon>
        <taxon>Magnoliopsida</taxon>
        <taxon>eudicotyledons</taxon>
        <taxon>Gunneridae</taxon>
        <taxon>Pentapetalae</taxon>
        <taxon>rosids</taxon>
        <taxon>fabids</taxon>
        <taxon>Malpighiales</taxon>
        <taxon>Salicaceae</taxon>
        <taxon>Flacourtieae</taxon>
        <taxon>Dovyalis</taxon>
    </lineage>
</organism>
<reference evidence="2 3" key="1">
    <citation type="submission" date="2024-01" db="EMBL/GenBank/DDBJ databases">
        <authorList>
            <person name="Waweru B."/>
        </authorList>
    </citation>
    <scope>NUCLEOTIDE SEQUENCE [LARGE SCALE GENOMIC DNA]</scope>
</reference>
<evidence type="ECO:0000256" key="1">
    <source>
        <dbReference type="SAM" id="MobiDB-lite"/>
    </source>
</evidence>
<dbReference type="EMBL" id="CAWUPB010001108">
    <property type="protein sequence ID" value="CAK7337893.1"/>
    <property type="molecule type" value="Genomic_DNA"/>
</dbReference>
<gene>
    <name evidence="2" type="ORF">DCAF_LOCUS12934</name>
</gene>
<comment type="caution">
    <text evidence="2">The sequence shown here is derived from an EMBL/GenBank/DDBJ whole genome shotgun (WGS) entry which is preliminary data.</text>
</comment>
<dbReference type="Proteomes" id="UP001314170">
    <property type="component" value="Unassembled WGS sequence"/>
</dbReference>
<evidence type="ECO:0000313" key="2">
    <source>
        <dbReference type="EMBL" id="CAK7337893.1"/>
    </source>
</evidence>
<proteinExistence type="predicted"/>
<protein>
    <submittedName>
        <fullName evidence="2">Uncharacterized protein</fullName>
    </submittedName>
</protein>
<sequence>MAPSEVKTESSEEKMDMLWENFNEEELLRVSSNSLGRKKQYSDDSLDSESGRGMNQLCCAKKDLKMPKSEKNSLISAPARHKRQYCCDVQAFAEDFLASKLISRSNKES</sequence>
<dbReference type="PANTHER" id="PTHR34666">
    <property type="entry name" value="EXPRESSED PROTEIN"/>
    <property type="match status" value="1"/>
</dbReference>
<evidence type="ECO:0000313" key="3">
    <source>
        <dbReference type="Proteomes" id="UP001314170"/>
    </source>
</evidence>
<dbReference type="PANTHER" id="PTHR34666:SF1">
    <property type="entry name" value="OS02G0554800 PROTEIN"/>
    <property type="match status" value="1"/>
</dbReference>
<accession>A0AAV1RPC5</accession>
<keyword evidence="3" id="KW-1185">Reference proteome</keyword>
<name>A0AAV1RPC5_9ROSI</name>
<dbReference type="AlphaFoldDB" id="A0AAV1RPC5"/>